<name>A0ABU6GAW3_9BACL</name>
<sequence>MGLLFAEKVCGGIEWGRAKAIFSECATLWLNLLPADYESLPKCRLFRSNRVKTAESLRLCRLFKLFHPGIEKSSQKDAQSQAFHHYAYSQDKKDAYSQELGEINGREVKLTAWAEFKRLQRLQLLQLLQTL</sequence>
<feature type="non-terminal residue" evidence="1">
    <location>
        <position position="131"/>
    </location>
</feature>
<reference evidence="1 2" key="1">
    <citation type="submission" date="2023-03" db="EMBL/GenBank/DDBJ databases">
        <title>Bacillus Genome Sequencing.</title>
        <authorList>
            <person name="Dunlap C."/>
        </authorList>
    </citation>
    <scope>NUCLEOTIDE SEQUENCE [LARGE SCALE GENOMIC DNA]</scope>
    <source>
        <strain evidence="1 2">BD-533</strain>
    </source>
</reference>
<comment type="caution">
    <text evidence="1">The sequence shown here is derived from an EMBL/GenBank/DDBJ whole genome shotgun (WGS) entry which is preliminary data.</text>
</comment>
<keyword evidence="2" id="KW-1185">Reference proteome</keyword>
<evidence type="ECO:0000313" key="1">
    <source>
        <dbReference type="EMBL" id="MEC0231333.1"/>
    </source>
</evidence>
<proteinExistence type="predicted"/>
<organism evidence="1 2">
    <name type="scientific">Paenibacillus alba</name>
    <dbReference type="NCBI Taxonomy" id="1197127"/>
    <lineage>
        <taxon>Bacteria</taxon>
        <taxon>Bacillati</taxon>
        <taxon>Bacillota</taxon>
        <taxon>Bacilli</taxon>
        <taxon>Bacillales</taxon>
        <taxon>Paenibacillaceae</taxon>
        <taxon>Paenibacillus</taxon>
    </lineage>
</organism>
<evidence type="ECO:0000313" key="2">
    <source>
        <dbReference type="Proteomes" id="UP001338137"/>
    </source>
</evidence>
<gene>
    <name evidence="1" type="ORF">P4I72_29965</name>
</gene>
<protein>
    <submittedName>
        <fullName evidence="1">Uncharacterized protein</fullName>
    </submittedName>
</protein>
<dbReference type="Proteomes" id="UP001338137">
    <property type="component" value="Unassembled WGS sequence"/>
</dbReference>
<dbReference type="RefSeq" id="WP_326075328.1">
    <property type="nucleotide sequence ID" value="NZ_JARLKY010000092.1"/>
</dbReference>
<dbReference type="EMBL" id="JARLKY010000092">
    <property type="protein sequence ID" value="MEC0231333.1"/>
    <property type="molecule type" value="Genomic_DNA"/>
</dbReference>
<accession>A0ABU6GAW3</accession>